<feature type="transmembrane region" description="Helical" evidence="1">
    <location>
        <begin position="6"/>
        <end position="26"/>
    </location>
</feature>
<evidence type="ECO:0000256" key="1">
    <source>
        <dbReference type="SAM" id="Phobius"/>
    </source>
</evidence>
<gene>
    <name evidence="2" type="ORF">CD33_14610</name>
</gene>
<organism evidence="2 3">
    <name type="scientific">Ureibacillus sinduriensis BLB-1 = JCM 15800</name>
    <dbReference type="NCBI Taxonomy" id="1384057"/>
    <lineage>
        <taxon>Bacteria</taxon>
        <taxon>Bacillati</taxon>
        <taxon>Bacillota</taxon>
        <taxon>Bacilli</taxon>
        <taxon>Bacillales</taxon>
        <taxon>Caryophanaceae</taxon>
        <taxon>Ureibacillus</taxon>
    </lineage>
</organism>
<keyword evidence="1" id="KW-1133">Transmembrane helix</keyword>
<keyword evidence="1" id="KW-0812">Transmembrane</keyword>
<keyword evidence="3" id="KW-1185">Reference proteome</keyword>
<evidence type="ECO:0000313" key="3">
    <source>
        <dbReference type="Proteomes" id="UP000030408"/>
    </source>
</evidence>
<sequence>MKHIDLILFLSIIFICVFGSIYYVYFYTPKNSLELYQAISFANDFEDAQKLILKDYEDNFKKEDFDYINRIDTRANSVSQFTLFEYDERTYVIMTSPGTTKLKVLKVETLPVDIRNYFIQLVD</sequence>
<reference evidence="2 3" key="1">
    <citation type="submission" date="2014-02" db="EMBL/GenBank/DDBJ databases">
        <title>Draft genome sequence of Lysinibacillus sinduriensis JCM 15800.</title>
        <authorList>
            <person name="Zhang F."/>
            <person name="Wang G."/>
            <person name="Zhang L."/>
        </authorList>
    </citation>
    <scope>NUCLEOTIDE SEQUENCE [LARGE SCALE GENOMIC DNA]</scope>
    <source>
        <strain evidence="2 3">JCM 15800</strain>
    </source>
</reference>
<dbReference type="Proteomes" id="UP000030408">
    <property type="component" value="Unassembled WGS sequence"/>
</dbReference>
<accession>A0A0A3HUS0</accession>
<evidence type="ECO:0000313" key="2">
    <source>
        <dbReference type="EMBL" id="KGR74960.1"/>
    </source>
</evidence>
<dbReference type="AlphaFoldDB" id="A0A0A3HUS0"/>
<dbReference type="eggNOG" id="ENOG5030C80">
    <property type="taxonomic scope" value="Bacteria"/>
</dbReference>
<keyword evidence="1" id="KW-0472">Membrane</keyword>
<protein>
    <submittedName>
        <fullName evidence="2">Uncharacterized protein</fullName>
    </submittedName>
</protein>
<proteinExistence type="predicted"/>
<dbReference type="EMBL" id="JPVO01000053">
    <property type="protein sequence ID" value="KGR74960.1"/>
    <property type="molecule type" value="Genomic_DNA"/>
</dbReference>
<comment type="caution">
    <text evidence="2">The sequence shown here is derived from an EMBL/GenBank/DDBJ whole genome shotgun (WGS) entry which is preliminary data.</text>
</comment>
<name>A0A0A3HUS0_9BACL</name>
<dbReference type="OrthoDB" id="2968698at2"/>
<dbReference type="STRING" id="1384057.CD33_14610"/>